<keyword evidence="9" id="KW-0411">Iron-sulfur</keyword>
<dbReference type="STRING" id="1642647.PSM36_2735"/>
<evidence type="ECO:0000256" key="6">
    <source>
        <dbReference type="ARBA" id="ARBA00022723"/>
    </source>
</evidence>
<dbReference type="Proteomes" id="UP000187464">
    <property type="component" value="Chromosome I"/>
</dbReference>
<reference evidence="10 11" key="1">
    <citation type="submission" date="2016-08" db="EMBL/GenBank/DDBJ databases">
        <authorList>
            <person name="Seilhamer J.J."/>
        </authorList>
    </citation>
    <scope>NUCLEOTIDE SEQUENCE [LARGE SCALE GENOMIC DNA]</scope>
    <source>
        <strain evidence="10">M3/6</strain>
    </source>
</reference>
<keyword evidence="11" id="KW-1185">Reference proteome</keyword>
<dbReference type="SFLD" id="SFLDG01070">
    <property type="entry name" value="PLP-dependent"/>
    <property type="match status" value="1"/>
</dbReference>
<evidence type="ECO:0000256" key="5">
    <source>
        <dbReference type="ARBA" id="ARBA00022691"/>
    </source>
</evidence>
<comment type="cofactor">
    <cofactor evidence="2">
        <name>[4Fe-4S] cluster</name>
        <dbReference type="ChEBI" id="CHEBI:49883"/>
    </cofactor>
</comment>
<evidence type="ECO:0000256" key="4">
    <source>
        <dbReference type="ARBA" id="ARBA00022485"/>
    </source>
</evidence>
<comment type="similarity">
    <text evidence="3">Belongs to the radical SAM superfamily. KamA family.</text>
</comment>
<keyword evidence="10" id="KW-0413">Isomerase</keyword>
<comment type="cofactor">
    <cofactor evidence="1">
        <name>pyridoxal 5'-phosphate</name>
        <dbReference type="ChEBI" id="CHEBI:597326"/>
    </cofactor>
</comment>
<dbReference type="PANTHER" id="PTHR30538:SF0">
    <property type="entry name" value="L-LYSINE 2,3-AMINOMUTASE AQ_1632-RELATED"/>
    <property type="match status" value="1"/>
</dbReference>
<protein>
    <submittedName>
        <fullName evidence="10">L-lysine 2,3-aminomutase</fullName>
        <ecNumber evidence="10">5.4.3.2</ecNumber>
    </submittedName>
</protein>
<dbReference type="GO" id="GO:0046872">
    <property type="term" value="F:metal ion binding"/>
    <property type="evidence" value="ECO:0007669"/>
    <property type="project" value="UniProtKB-KW"/>
</dbReference>
<dbReference type="InterPro" id="IPR013785">
    <property type="entry name" value="Aldolase_TIM"/>
</dbReference>
<keyword evidence="4" id="KW-0004">4Fe-4S</keyword>
<dbReference type="Gene3D" id="3.20.20.70">
    <property type="entry name" value="Aldolase class I"/>
    <property type="match status" value="1"/>
</dbReference>
<keyword evidence="7" id="KW-0663">Pyridoxal phosphate</keyword>
<organism evidence="10 11">
    <name type="scientific">Proteiniphilum saccharofermentans</name>
    <dbReference type="NCBI Taxonomy" id="1642647"/>
    <lineage>
        <taxon>Bacteria</taxon>
        <taxon>Pseudomonadati</taxon>
        <taxon>Bacteroidota</taxon>
        <taxon>Bacteroidia</taxon>
        <taxon>Bacteroidales</taxon>
        <taxon>Dysgonomonadaceae</taxon>
        <taxon>Proteiniphilum</taxon>
    </lineage>
</organism>
<evidence type="ECO:0000256" key="8">
    <source>
        <dbReference type="ARBA" id="ARBA00023004"/>
    </source>
</evidence>
<dbReference type="PANTHER" id="PTHR30538">
    <property type="entry name" value="LYSINE 2,3-AMINOMUTASE-RELATED"/>
    <property type="match status" value="1"/>
</dbReference>
<keyword evidence="6" id="KW-0479">Metal-binding</keyword>
<keyword evidence="5" id="KW-0949">S-adenosyl-L-methionine</keyword>
<evidence type="ECO:0000256" key="9">
    <source>
        <dbReference type="ARBA" id="ARBA00023014"/>
    </source>
</evidence>
<dbReference type="EC" id="5.4.3.2" evidence="10"/>
<accession>A0A1R3T1B2</accession>
<evidence type="ECO:0000256" key="1">
    <source>
        <dbReference type="ARBA" id="ARBA00001933"/>
    </source>
</evidence>
<dbReference type="InterPro" id="IPR003739">
    <property type="entry name" value="Lys_aminomutase/Glu_NH3_mut"/>
</dbReference>
<dbReference type="CDD" id="cd01335">
    <property type="entry name" value="Radical_SAM"/>
    <property type="match status" value="1"/>
</dbReference>
<dbReference type="EMBL" id="LT605205">
    <property type="protein sequence ID" value="SCD21531.1"/>
    <property type="molecule type" value="Genomic_DNA"/>
</dbReference>
<gene>
    <name evidence="10" type="ORF">PSM36_2735</name>
</gene>
<evidence type="ECO:0000313" key="11">
    <source>
        <dbReference type="Proteomes" id="UP000187464"/>
    </source>
</evidence>
<dbReference type="RefSeq" id="WP_076931357.1">
    <property type="nucleotide sequence ID" value="NZ_DAMBAO010000002.1"/>
</dbReference>
<evidence type="ECO:0000313" key="10">
    <source>
        <dbReference type="EMBL" id="SCD21531.1"/>
    </source>
</evidence>
<name>A0A1R3T1B2_9BACT</name>
<dbReference type="KEGG" id="psac:PSM36_2735"/>
<evidence type="ECO:0000256" key="2">
    <source>
        <dbReference type="ARBA" id="ARBA00001966"/>
    </source>
</evidence>
<proteinExistence type="inferred from homology"/>
<dbReference type="SFLD" id="SFLDS00029">
    <property type="entry name" value="Radical_SAM"/>
    <property type="match status" value="1"/>
</dbReference>
<dbReference type="AlphaFoldDB" id="A0A1R3T1B2"/>
<dbReference type="InterPro" id="IPR058240">
    <property type="entry name" value="rSAM_sf"/>
</dbReference>
<dbReference type="GO" id="GO:0050066">
    <property type="term" value="F:L-lysine 2,3-aminomutase activity"/>
    <property type="evidence" value="ECO:0007669"/>
    <property type="project" value="UniProtKB-EC"/>
</dbReference>
<evidence type="ECO:0000256" key="7">
    <source>
        <dbReference type="ARBA" id="ARBA00022898"/>
    </source>
</evidence>
<dbReference type="InterPro" id="IPR007197">
    <property type="entry name" value="rSAM"/>
</dbReference>
<sequence length="443" mass="51436">MENKKYRNFILRNYNDLPQLSALSDQEREAIGVVGRVLPFKANNYVVEELIDWSNVPEDPIFTLTFPREEMLSKTHYAQVKKLIDANDEAGLKQKVYDIRMKLNPNPAGQEHNVPMVDGIKLHGMQHKYRETVLFFPSQGQTCHAYCTFCFRWPQFSGMNELKFAMKEADLLHKYLLKHPKVSDVLFTGGDPLTAKASIMSAYIEPLLTKEFSHIRNIRIGSKTLAYWPYRFLTDKDADDMLRLFEKVKKAGKHLAFQGHFNHPVELSTDAVKQAIERILNTGAQIRTQSPLLRHINDDPKVWANMWKEQVRQGLIPYYMFVARDTGSKTFFEVPLEKAWNVFRKAYRNVSGICRTVRGPSMSANPGKIQVLGVAEVRGEKVFALRFLQCRNPNLVDIPFFAQYDKKATWFDELKPAFGEEEFFFQKDNLLGKYEKDIDFIWE</sequence>
<evidence type="ECO:0000256" key="3">
    <source>
        <dbReference type="ARBA" id="ARBA00008703"/>
    </source>
</evidence>
<keyword evidence="8" id="KW-0408">Iron</keyword>
<dbReference type="SUPFAM" id="SSF102114">
    <property type="entry name" value="Radical SAM enzymes"/>
    <property type="match status" value="1"/>
</dbReference>
<dbReference type="GO" id="GO:0051539">
    <property type="term" value="F:4 iron, 4 sulfur cluster binding"/>
    <property type="evidence" value="ECO:0007669"/>
    <property type="project" value="UniProtKB-KW"/>
</dbReference>